<dbReference type="PANTHER" id="PTHR46148:SF52">
    <property type="entry name" value="OS04G0603800 PROTEIN"/>
    <property type="match status" value="1"/>
</dbReference>
<comment type="caution">
    <text evidence="2">The sequence shown here is derived from an EMBL/GenBank/DDBJ whole genome shotgun (WGS) entry which is preliminary data.</text>
</comment>
<dbReference type="Pfam" id="PF24626">
    <property type="entry name" value="SH3_Tf2-1"/>
    <property type="match status" value="1"/>
</dbReference>
<reference evidence="2" key="1">
    <citation type="journal article" date="2022" name="Int. J. Mol. Sci.">
        <title>Draft Genome of Tanacetum Coccineum: Genomic Comparison of Closely Related Tanacetum-Family Plants.</title>
        <authorList>
            <person name="Yamashiro T."/>
            <person name="Shiraishi A."/>
            <person name="Nakayama K."/>
            <person name="Satake H."/>
        </authorList>
    </citation>
    <scope>NUCLEOTIDE SEQUENCE</scope>
</reference>
<evidence type="ECO:0000313" key="2">
    <source>
        <dbReference type="EMBL" id="GJT49993.1"/>
    </source>
</evidence>
<protein>
    <recommendedName>
        <fullName evidence="1">Tf2-1-like SH3-like domain-containing protein</fullName>
    </recommendedName>
</protein>
<accession>A0ABQ5EGG1</accession>
<proteinExistence type="predicted"/>
<name>A0ABQ5EGG1_9ASTR</name>
<dbReference type="InterPro" id="IPR056924">
    <property type="entry name" value="SH3_Tf2-1"/>
</dbReference>
<dbReference type="Proteomes" id="UP001151760">
    <property type="component" value="Unassembled WGS sequence"/>
</dbReference>
<keyword evidence="3" id="KW-1185">Reference proteome</keyword>
<dbReference type="EMBL" id="BQNB010016284">
    <property type="protein sequence ID" value="GJT49993.1"/>
    <property type="molecule type" value="Genomic_DNA"/>
</dbReference>
<organism evidence="2 3">
    <name type="scientific">Tanacetum coccineum</name>
    <dbReference type="NCBI Taxonomy" id="301880"/>
    <lineage>
        <taxon>Eukaryota</taxon>
        <taxon>Viridiplantae</taxon>
        <taxon>Streptophyta</taxon>
        <taxon>Embryophyta</taxon>
        <taxon>Tracheophyta</taxon>
        <taxon>Spermatophyta</taxon>
        <taxon>Magnoliopsida</taxon>
        <taxon>eudicotyledons</taxon>
        <taxon>Gunneridae</taxon>
        <taxon>Pentapetalae</taxon>
        <taxon>asterids</taxon>
        <taxon>campanulids</taxon>
        <taxon>Asterales</taxon>
        <taxon>Asteraceae</taxon>
        <taxon>Asteroideae</taxon>
        <taxon>Anthemideae</taxon>
        <taxon>Anthemidinae</taxon>
        <taxon>Tanacetum</taxon>
    </lineage>
</organism>
<evidence type="ECO:0000313" key="3">
    <source>
        <dbReference type="Proteomes" id="UP001151760"/>
    </source>
</evidence>
<gene>
    <name evidence="2" type="ORF">Tco_0976150</name>
</gene>
<evidence type="ECO:0000259" key="1">
    <source>
        <dbReference type="Pfam" id="PF24626"/>
    </source>
</evidence>
<feature type="domain" description="Tf2-1-like SH3-like" evidence="1">
    <location>
        <begin position="3"/>
        <end position="43"/>
    </location>
</feature>
<reference evidence="2" key="2">
    <citation type="submission" date="2022-01" db="EMBL/GenBank/DDBJ databases">
        <authorList>
            <person name="Yamashiro T."/>
            <person name="Shiraishi A."/>
            <person name="Satake H."/>
            <person name="Nakayama K."/>
        </authorList>
    </citation>
    <scope>NUCLEOTIDE SEQUENCE</scope>
</reference>
<sequence length="121" mass="13597">MHSAKYCGPFNVLKRDGKVSYKLEFLDTAQVHNVFHVSQLKKCKKGVVTTMGSFPHCRDEGLIAITPMAVLDKRMMKKKNKGVILKDKDIVKMKAMIAAQSSYQTSSTRGDHLEAFVIHVD</sequence>
<dbReference type="PANTHER" id="PTHR46148">
    <property type="entry name" value="CHROMO DOMAIN-CONTAINING PROTEIN"/>
    <property type="match status" value="1"/>
</dbReference>